<dbReference type="AlphaFoldDB" id="A0AAP0R3W6"/>
<feature type="region of interest" description="Disordered" evidence="1">
    <location>
        <begin position="57"/>
        <end position="116"/>
    </location>
</feature>
<sequence length="292" mass="30897">MNRVPGKEVAGSSSSENKLPHWLREAVSAPAKPPNPDLPPTVSAIAHSVRLLYGDEKPTIPPFVVPGPPPPQPKDPRLGLKRKKKKKSHMLRRVPAEIAETSQNIPSSLHGDNIASSSLPLAPPFPLLPQSLTGSSGLPWIESDLNLPPPNLNMVNPSSSSAYINTQKKTSAGLSPSPEVLQLVASCAAQGPRLLPVSGMTNSSFLESKISSLKTVDGGGLPDTQGSCGSQKAKQSSHLGMWGPLPKERLDHTESGDSSKTHSDPSRTERPDLEEISSEGTVSDHPASDNES</sequence>
<feature type="region of interest" description="Disordered" evidence="1">
    <location>
        <begin position="1"/>
        <end position="42"/>
    </location>
</feature>
<protein>
    <submittedName>
        <fullName evidence="2">Uncharacterized protein</fullName>
    </submittedName>
</protein>
<dbReference type="Proteomes" id="UP001415857">
    <property type="component" value="Unassembled WGS sequence"/>
</dbReference>
<feature type="compositionally biased region" description="Polar residues" evidence="1">
    <location>
        <begin position="224"/>
        <end position="238"/>
    </location>
</feature>
<feature type="compositionally biased region" description="Basic and acidic residues" evidence="1">
    <location>
        <begin position="246"/>
        <end position="273"/>
    </location>
</feature>
<keyword evidence="3" id="KW-1185">Reference proteome</keyword>
<organism evidence="2 3">
    <name type="scientific">Liquidambar formosana</name>
    <name type="common">Formosan gum</name>
    <dbReference type="NCBI Taxonomy" id="63359"/>
    <lineage>
        <taxon>Eukaryota</taxon>
        <taxon>Viridiplantae</taxon>
        <taxon>Streptophyta</taxon>
        <taxon>Embryophyta</taxon>
        <taxon>Tracheophyta</taxon>
        <taxon>Spermatophyta</taxon>
        <taxon>Magnoliopsida</taxon>
        <taxon>eudicotyledons</taxon>
        <taxon>Gunneridae</taxon>
        <taxon>Pentapetalae</taxon>
        <taxon>Saxifragales</taxon>
        <taxon>Altingiaceae</taxon>
        <taxon>Liquidambar</taxon>
    </lineage>
</organism>
<evidence type="ECO:0000313" key="3">
    <source>
        <dbReference type="Proteomes" id="UP001415857"/>
    </source>
</evidence>
<feature type="region of interest" description="Disordered" evidence="1">
    <location>
        <begin position="216"/>
        <end position="292"/>
    </location>
</feature>
<evidence type="ECO:0000256" key="1">
    <source>
        <dbReference type="SAM" id="MobiDB-lite"/>
    </source>
</evidence>
<reference evidence="2 3" key="1">
    <citation type="journal article" date="2024" name="Plant J.">
        <title>Genome sequences and population genomics reveal climatic adaptation and genomic divergence between two closely related sweetgum species.</title>
        <authorList>
            <person name="Xu W.Q."/>
            <person name="Ren C.Q."/>
            <person name="Zhang X.Y."/>
            <person name="Comes H.P."/>
            <person name="Liu X.H."/>
            <person name="Li Y.G."/>
            <person name="Kettle C.J."/>
            <person name="Jalonen R."/>
            <person name="Gaisberger H."/>
            <person name="Ma Y.Z."/>
            <person name="Qiu Y.X."/>
        </authorList>
    </citation>
    <scope>NUCLEOTIDE SEQUENCE [LARGE SCALE GENOMIC DNA]</scope>
    <source>
        <strain evidence="2">Hangzhou</strain>
    </source>
</reference>
<name>A0AAP0R3W6_LIQFO</name>
<feature type="compositionally biased region" description="Basic residues" evidence="1">
    <location>
        <begin position="79"/>
        <end position="92"/>
    </location>
</feature>
<comment type="caution">
    <text evidence="2">The sequence shown here is derived from an EMBL/GenBank/DDBJ whole genome shotgun (WGS) entry which is preliminary data.</text>
</comment>
<evidence type="ECO:0000313" key="2">
    <source>
        <dbReference type="EMBL" id="KAK9267525.1"/>
    </source>
</evidence>
<feature type="compositionally biased region" description="Pro residues" evidence="1">
    <location>
        <begin position="59"/>
        <end position="73"/>
    </location>
</feature>
<accession>A0AAP0R3W6</accession>
<dbReference type="EMBL" id="JBBPBK010000016">
    <property type="protein sequence ID" value="KAK9267525.1"/>
    <property type="molecule type" value="Genomic_DNA"/>
</dbReference>
<gene>
    <name evidence="2" type="ORF">L1049_009953</name>
</gene>
<proteinExistence type="predicted"/>